<evidence type="ECO:0000256" key="1">
    <source>
        <dbReference type="SAM" id="SignalP"/>
    </source>
</evidence>
<gene>
    <name evidence="2" type="ORF">L596_028648</name>
</gene>
<protein>
    <recommendedName>
        <fullName evidence="4">Secreted protein</fullName>
    </recommendedName>
</protein>
<evidence type="ECO:0008006" key="4">
    <source>
        <dbReference type="Google" id="ProtNLM"/>
    </source>
</evidence>
<dbReference type="Proteomes" id="UP000298663">
    <property type="component" value="Unassembled WGS sequence"/>
</dbReference>
<feature type="chain" id="PRO_5020976367" description="Secreted protein" evidence="1">
    <location>
        <begin position="23"/>
        <end position="192"/>
    </location>
</feature>
<keyword evidence="1" id="KW-0732">Signal</keyword>
<evidence type="ECO:0000313" key="2">
    <source>
        <dbReference type="EMBL" id="TKR61553.1"/>
    </source>
</evidence>
<name>A0A4U5M018_STECR</name>
<keyword evidence="3" id="KW-1185">Reference proteome</keyword>
<dbReference type="EMBL" id="AZBU02000011">
    <property type="protein sequence ID" value="TKR61553.1"/>
    <property type="molecule type" value="Genomic_DNA"/>
</dbReference>
<evidence type="ECO:0000313" key="3">
    <source>
        <dbReference type="Proteomes" id="UP000298663"/>
    </source>
</evidence>
<sequence length="192" mass="21318">MVVPPLADLLLFSLALVAPNSACDVADFARCAKASHQGFKPPTHKTVDAFCWDYRLNVSNCLTKRRDPEATGSAHERAELLLRCAKTSATLVKPEEAELAKRNARFFTAACVFNNIADVHKKECFDFLMKDCLGDDPPQECFYSDCPKMKWMKLSERANSTAEPARSELKSSAAMEFSILGSFMLLVLAFLV</sequence>
<dbReference type="AlphaFoldDB" id="A0A4U5M018"/>
<feature type="signal peptide" evidence="1">
    <location>
        <begin position="1"/>
        <end position="22"/>
    </location>
</feature>
<reference evidence="2 3" key="2">
    <citation type="journal article" date="2019" name="G3 (Bethesda)">
        <title>Hybrid Assembly of the Genome of the Entomopathogenic Nematode Steinernema carpocapsae Identifies the X-Chromosome.</title>
        <authorList>
            <person name="Serra L."/>
            <person name="Macchietto M."/>
            <person name="Macias-Munoz A."/>
            <person name="McGill C.J."/>
            <person name="Rodriguez I.M."/>
            <person name="Rodriguez B."/>
            <person name="Murad R."/>
            <person name="Mortazavi A."/>
        </authorList>
    </citation>
    <scope>NUCLEOTIDE SEQUENCE [LARGE SCALE GENOMIC DNA]</scope>
    <source>
        <strain evidence="2 3">ALL</strain>
    </source>
</reference>
<comment type="caution">
    <text evidence="2">The sequence shown here is derived from an EMBL/GenBank/DDBJ whole genome shotgun (WGS) entry which is preliminary data.</text>
</comment>
<organism evidence="2 3">
    <name type="scientific">Steinernema carpocapsae</name>
    <name type="common">Entomopathogenic nematode</name>
    <dbReference type="NCBI Taxonomy" id="34508"/>
    <lineage>
        <taxon>Eukaryota</taxon>
        <taxon>Metazoa</taxon>
        <taxon>Ecdysozoa</taxon>
        <taxon>Nematoda</taxon>
        <taxon>Chromadorea</taxon>
        <taxon>Rhabditida</taxon>
        <taxon>Tylenchina</taxon>
        <taxon>Panagrolaimomorpha</taxon>
        <taxon>Strongyloidoidea</taxon>
        <taxon>Steinernematidae</taxon>
        <taxon>Steinernema</taxon>
    </lineage>
</organism>
<accession>A0A4U5M018</accession>
<reference evidence="2 3" key="1">
    <citation type="journal article" date="2015" name="Genome Biol.">
        <title>Comparative genomics of Steinernema reveals deeply conserved gene regulatory networks.</title>
        <authorList>
            <person name="Dillman A.R."/>
            <person name="Macchietto M."/>
            <person name="Porter C.F."/>
            <person name="Rogers A."/>
            <person name="Williams B."/>
            <person name="Antoshechkin I."/>
            <person name="Lee M.M."/>
            <person name="Goodwin Z."/>
            <person name="Lu X."/>
            <person name="Lewis E.E."/>
            <person name="Goodrich-Blair H."/>
            <person name="Stock S.P."/>
            <person name="Adams B.J."/>
            <person name="Sternberg P.W."/>
            <person name="Mortazavi A."/>
        </authorList>
    </citation>
    <scope>NUCLEOTIDE SEQUENCE [LARGE SCALE GENOMIC DNA]</scope>
    <source>
        <strain evidence="2 3">ALL</strain>
    </source>
</reference>
<proteinExistence type="predicted"/>